<keyword evidence="2" id="KW-1133">Transmembrane helix</keyword>
<gene>
    <name evidence="4" type="ORF">BJ999_006633</name>
</gene>
<keyword evidence="2" id="KW-0812">Transmembrane</keyword>
<name>A0A7Y9GH13_9ACTN</name>
<accession>A0A7Y9GH13</accession>
<dbReference type="EMBL" id="JACCBT010000001">
    <property type="protein sequence ID" value="NYE16337.1"/>
    <property type="molecule type" value="Genomic_DNA"/>
</dbReference>
<dbReference type="AlphaFoldDB" id="A0A7Y9GH13"/>
<dbReference type="CDD" id="cd14947">
    <property type="entry name" value="NBR1_like"/>
    <property type="match status" value="1"/>
</dbReference>
<dbReference type="InterPro" id="IPR032350">
    <property type="entry name" value="Nbr1_FW"/>
</dbReference>
<dbReference type="Pfam" id="PF16158">
    <property type="entry name" value="N_BRCA1_IG"/>
    <property type="match status" value="1"/>
</dbReference>
<reference evidence="4 5" key="1">
    <citation type="submission" date="2020-07" db="EMBL/GenBank/DDBJ databases">
        <title>Sequencing the genomes of 1000 actinobacteria strains.</title>
        <authorList>
            <person name="Klenk H.-P."/>
        </authorList>
    </citation>
    <scope>NUCLEOTIDE SEQUENCE [LARGE SCALE GENOMIC DNA]</scope>
    <source>
        <strain evidence="4 5">DSM 43461</strain>
    </source>
</reference>
<proteinExistence type="predicted"/>
<evidence type="ECO:0000256" key="1">
    <source>
        <dbReference type="SAM" id="MobiDB-lite"/>
    </source>
</evidence>
<feature type="region of interest" description="Disordered" evidence="1">
    <location>
        <begin position="117"/>
        <end position="145"/>
    </location>
</feature>
<dbReference type="Proteomes" id="UP000591272">
    <property type="component" value="Unassembled WGS sequence"/>
</dbReference>
<evidence type="ECO:0000313" key="4">
    <source>
        <dbReference type="EMBL" id="NYE16337.1"/>
    </source>
</evidence>
<dbReference type="InterPro" id="IPR013783">
    <property type="entry name" value="Ig-like_fold"/>
</dbReference>
<evidence type="ECO:0000259" key="3">
    <source>
        <dbReference type="Pfam" id="PF16158"/>
    </source>
</evidence>
<evidence type="ECO:0000313" key="5">
    <source>
        <dbReference type="Proteomes" id="UP000591272"/>
    </source>
</evidence>
<evidence type="ECO:0000256" key="2">
    <source>
        <dbReference type="SAM" id="Phobius"/>
    </source>
</evidence>
<feature type="domain" description="Nbr1 FW" evidence="3">
    <location>
        <begin position="233"/>
        <end position="324"/>
    </location>
</feature>
<comment type="caution">
    <text evidence="4">The sequence shown here is derived from an EMBL/GenBank/DDBJ whole genome shotgun (WGS) entry which is preliminary data.</text>
</comment>
<feature type="transmembrane region" description="Helical" evidence="2">
    <location>
        <begin position="162"/>
        <end position="182"/>
    </location>
</feature>
<protein>
    <recommendedName>
        <fullName evidence="3">Nbr1 FW domain-containing protein</fullName>
    </recommendedName>
</protein>
<dbReference type="PANTHER" id="PTHR20930">
    <property type="entry name" value="OVARIAN CARCINOMA ANTIGEN CA125-RELATED"/>
    <property type="match status" value="1"/>
</dbReference>
<dbReference type="GO" id="GO:0005975">
    <property type="term" value="P:carbohydrate metabolic process"/>
    <property type="evidence" value="ECO:0007669"/>
    <property type="project" value="UniProtKB-ARBA"/>
</dbReference>
<keyword evidence="5" id="KW-1185">Reference proteome</keyword>
<organism evidence="4 5">
    <name type="scientific">Actinomadura citrea</name>
    <dbReference type="NCBI Taxonomy" id="46158"/>
    <lineage>
        <taxon>Bacteria</taxon>
        <taxon>Bacillati</taxon>
        <taxon>Actinomycetota</taxon>
        <taxon>Actinomycetes</taxon>
        <taxon>Streptosporangiales</taxon>
        <taxon>Thermomonosporaceae</taxon>
        <taxon>Actinomadura</taxon>
    </lineage>
</organism>
<dbReference type="PANTHER" id="PTHR20930:SF0">
    <property type="entry name" value="PROTEIN ILRUN"/>
    <property type="match status" value="1"/>
</dbReference>
<dbReference type="Gene3D" id="2.60.40.10">
    <property type="entry name" value="Immunoglobulins"/>
    <property type="match status" value="1"/>
</dbReference>
<sequence length="339" mass="36215">MDHMRAQAEAIEDFAAVLRELRESVGNPPFREMSGRSGAISHTTLHEATKGNRLPSWGTTVEFVKACGADPAAYRERWERANLAVRSASAGRPASAALEGSAVSTVDAQAVHIAIEPPEAPAGDETSESRPVRPPPPGRMAGDVQATFPAPKRRRRLRLSSPGAVALTAAVIGTWAVVLIVVDRDSGKDALEEYGNRAKAALSPADCPVQATNPAAAPPRHKGDAAQFVADITLPDCTRVGTGQNITKVWRLKNSGTVPWDGYSLRRLDLPQKADNCQTISEVPIADTEPGHVVDVRTDITTPRKPGLCYVRFKMVDGTGKVAFPGSRPVNFQIIVEGP</sequence>
<keyword evidence="2" id="KW-0472">Membrane</keyword>